<reference evidence="1" key="2">
    <citation type="journal article" date="2022" name="New Phytol.">
        <title>Evolutionary transition to the ectomycorrhizal habit in the genomes of a hyperdiverse lineage of mushroom-forming fungi.</title>
        <authorList>
            <person name="Looney B."/>
            <person name="Miyauchi S."/>
            <person name="Morin E."/>
            <person name="Drula E."/>
            <person name="Courty P.E."/>
            <person name="Kohler A."/>
            <person name="Kuo A."/>
            <person name="LaButti K."/>
            <person name="Pangilinan J."/>
            <person name="Lipzen A."/>
            <person name="Riley R."/>
            <person name="Andreopoulos W."/>
            <person name="He G."/>
            <person name="Johnson J."/>
            <person name="Nolan M."/>
            <person name="Tritt A."/>
            <person name="Barry K.W."/>
            <person name="Grigoriev I.V."/>
            <person name="Nagy L.G."/>
            <person name="Hibbett D."/>
            <person name="Henrissat B."/>
            <person name="Matheny P.B."/>
            <person name="Labbe J."/>
            <person name="Martin F.M."/>
        </authorList>
    </citation>
    <scope>NUCLEOTIDE SEQUENCE</scope>
    <source>
        <strain evidence="1">FP105234-sp</strain>
    </source>
</reference>
<reference evidence="1" key="1">
    <citation type="submission" date="2021-02" db="EMBL/GenBank/DDBJ databases">
        <authorList>
            <consortium name="DOE Joint Genome Institute"/>
            <person name="Ahrendt S."/>
            <person name="Looney B.P."/>
            <person name="Miyauchi S."/>
            <person name="Morin E."/>
            <person name="Drula E."/>
            <person name="Courty P.E."/>
            <person name="Chicoki N."/>
            <person name="Fauchery L."/>
            <person name="Kohler A."/>
            <person name="Kuo A."/>
            <person name="Labutti K."/>
            <person name="Pangilinan J."/>
            <person name="Lipzen A."/>
            <person name="Riley R."/>
            <person name="Andreopoulos W."/>
            <person name="He G."/>
            <person name="Johnson J."/>
            <person name="Barry K.W."/>
            <person name="Grigoriev I.V."/>
            <person name="Nagy L."/>
            <person name="Hibbett D."/>
            <person name="Henrissat B."/>
            <person name="Matheny P.B."/>
            <person name="Labbe J."/>
            <person name="Martin F."/>
        </authorList>
    </citation>
    <scope>NUCLEOTIDE SEQUENCE</scope>
    <source>
        <strain evidence="1">FP105234-sp</strain>
    </source>
</reference>
<evidence type="ECO:0000313" key="2">
    <source>
        <dbReference type="Proteomes" id="UP000814033"/>
    </source>
</evidence>
<comment type="caution">
    <text evidence="1">The sequence shown here is derived from an EMBL/GenBank/DDBJ whole genome shotgun (WGS) entry which is preliminary data.</text>
</comment>
<name>A0ACB8RR67_9AGAM</name>
<evidence type="ECO:0000313" key="1">
    <source>
        <dbReference type="EMBL" id="KAI0046141.1"/>
    </source>
</evidence>
<dbReference type="Proteomes" id="UP000814033">
    <property type="component" value="Unassembled WGS sequence"/>
</dbReference>
<sequence>MPCDTRAQGSRCACLGTRHWAALSLSSHPATGEDRIGRHPRPDSCPQRSRVYIYEPGSLPYRITFYVIAKPLWLQERTAAMRAVETRVGACRATTSSLRSSSALPREATQSGRGRVCRPPIHTYITTVNFCQKTRLSDHECQIVS</sequence>
<keyword evidence="2" id="KW-1185">Reference proteome</keyword>
<protein>
    <submittedName>
        <fullName evidence="1">Uncharacterized protein</fullName>
    </submittedName>
</protein>
<proteinExistence type="predicted"/>
<accession>A0ACB8RR67</accession>
<organism evidence="1 2">
    <name type="scientific">Auriscalpium vulgare</name>
    <dbReference type="NCBI Taxonomy" id="40419"/>
    <lineage>
        <taxon>Eukaryota</taxon>
        <taxon>Fungi</taxon>
        <taxon>Dikarya</taxon>
        <taxon>Basidiomycota</taxon>
        <taxon>Agaricomycotina</taxon>
        <taxon>Agaricomycetes</taxon>
        <taxon>Russulales</taxon>
        <taxon>Auriscalpiaceae</taxon>
        <taxon>Auriscalpium</taxon>
    </lineage>
</organism>
<dbReference type="EMBL" id="MU275933">
    <property type="protein sequence ID" value="KAI0046141.1"/>
    <property type="molecule type" value="Genomic_DNA"/>
</dbReference>
<gene>
    <name evidence="1" type="ORF">FA95DRAFT_1415619</name>
</gene>